<protein>
    <submittedName>
        <fullName evidence="3">Transglycosylase SLT domain protein</fullName>
    </submittedName>
</protein>
<dbReference type="Pfam" id="PF14718">
    <property type="entry name" value="SLT_L"/>
    <property type="match status" value="1"/>
</dbReference>
<dbReference type="PANTHER" id="PTHR37423">
    <property type="entry name" value="SOLUBLE LYTIC MUREIN TRANSGLYCOSYLASE-RELATED"/>
    <property type="match status" value="1"/>
</dbReference>
<dbReference type="Pfam" id="PF00760">
    <property type="entry name" value="Cucumo_coat"/>
    <property type="match status" value="1"/>
</dbReference>
<accession>A0A1L6TBY1</accession>
<organism evidence="3 4">
    <name type="scientific">Piscirickettsia salmonis</name>
    <dbReference type="NCBI Taxonomy" id="1238"/>
    <lineage>
        <taxon>Bacteria</taxon>
        <taxon>Pseudomonadati</taxon>
        <taxon>Pseudomonadota</taxon>
        <taxon>Gammaproteobacteria</taxon>
        <taxon>Thiotrichales</taxon>
        <taxon>Piscirickettsiaceae</taxon>
        <taxon>Piscirickettsia</taxon>
    </lineage>
</organism>
<dbReference type="InterPro" id="IPR023346">
    <property type="entry name" value="Lysozyme-like_dom_sf"/>
</dbReference>
<reference evidence="3 4" key="1">
    <citation type="journal article" date="2014" name="Genome Announc.">
        <title>Comparative Genome Analysis of Two Isolates of the Fish Pathogen Piscirickettsia salmonis from Different Hosts Reveals Major Differences in Virulence-Associated Secretion Systems.</title>
        <authorList>
            <person name="Bohle H."/>
            <person name="Henriquez P."/>
            <person name="Grothusen H."/>
            <person name="Navas E."/>
            <person name="Sandoval A."/>
            <person name="Bustamante F."/>
            <person name="Bustos P."/>
            <person name="Mancilla M."/>
        </authorList>
    </citation>
    <scope>NUCLEOTIDE SEQUENCE [LARGE SCALE GENOMIC DNA]</scope>
    <source>
        <strain evidence="4">B1-32597</strain>
    </source>
</reference>
<dbReference type="InterPro" id="IPR037061">
    <property type="entry name" value="Lytic_TGlycoase_superhlx_L_sf"/>
</dbReference>
<dbReference type="PANTHER" id="PTHR37423:SF5">
    <property type="entry name" value="SOLUBLE LYTIC MUREIN TRANSGLYCOSYLASE"/>
    <property type="match status" value="1"/>
</dbReference>
<dbReference type="InterPro" id="IPR012289">
    <property type="entry name" value="Lytic_TGlycosylase_superhlx_L"/>
</dbReference>
<dbReference type="Gene3D" id="1.10.1240.20">
    <property type="entry name" value="Lytic transglycosylase, superhelical linker domain"/>
    <property type="match status" value="1"/>
</dbReference>
<dbReference type="GO" id="GO:0042597">
    <property type="term" value="C:periplasmic space"/>
    <property type="evidence" value="ECO:0007669"/>
    <property type="project" value="InterPro"/>
</dbReference>
<dbReference type="OrthoDB" id="92254at2"/>
<dbReference type="InterPro" id="IPR008258">
    <property type="entry name" value="Transglycosylase_SLT_dom_1"/>
</dbReference>
<evidence type="ECO:0000313" key="3">
    <source>
        <dbReference type="EMBL" id="ALB22849.1"/>
    </source>
</evidence>
<dbReference type="SUPFAM" id="SSF48435">
    <property type="entry name" value="Bacterial muramidases"/>
    <property type="match status" value="1"/>
</dbReference>
<dbReference type="Proteomes" id="UP000029558">
    <property type="component" value="Chromosome"/>
</dbReference>
<dbReference type="InterPro" id="IPR008939">
    <property type="entry name" value="Lytic_TGlycosylase_superhlx_U"/>
</dbReference>
<dbReference type="Gene3D" id="1.10.530.10">
    <property type="match status" value="1"/>
</dbReference>
<evidence type="ECO:0000256" key="2">
    <source>
        <dbReference type="ARBA" id="ARBA00022729"/>
    </source>
</evidence>
<comment type="similarity">
    <text evidence="1">Belongs to the transglycosylase Slt family.</text>
</comment>
<sequence>MPYYTFIYLIALMVSLFITQSFYAANYLNHSLDKQRIFFHQAEQHLKKSRLQSFKKELRKLTHYPLYPYLRYQELIRQLQLGFLPNNKIKHFLNQYQNTIFHDRLHRQWMIHLYNKKWWKTLIKYYQPATKSTAMQCRYLWARYQLNYQQQSLHAFKKVWLQGRSLPKVCDRLISALRKHKQLTNSLAWQRITLAMQKRNYQLAGYLARFLSSQDKKALTLWRILRRHPEKMTKTSLIRAAGNKANYIANDTLLQLAKRKPEYAITIWPRLKSKFSLTKQQKIAITKSIALHLALKKSSKTSHWMEKVPDQDQSLTLTSWNIRTALYQQRWQHALTLINSFPPNEYDSHLWQYWKARALEQLGQITQAKKVYKRLAKHRDYYGFLASNKLQQPYQLNRKAVNISKHILSNVSKKPGIRRAYEFKKTGHPGLARSEWVYAINQFTETEKLAAAKLAHDWGWYNLSVLTTTKTKHRDDLKLRFPMAHYRAILRNAKRYEISPAWVFSVARQESIFHEHAYSPVGARGIMQLMPTTARYIAGKIQIRHYTSKLLDANHNIALGTAYLKRLLERYDNRLILALAAYNAGISRVNQWLPERNPIAADLWIETIPYKETRSYIKNILAYTVVYNARLGHTTKMAQQLVNVPTLKQIS</sequence>
<keyword evidence="2" id="KW-0732">Signal</keyword>
<name>A0A1L6TBY1_PISSA</name>
<dbReference type="EMBL" id="CP012508">
    <property type="protein sequence ID" value="ALB22849.1"/>
    <property type="molecule type" value="Genomic_DNA"/>
</dbReference>
<dbReference type="GO" id="GO:0004553">
    <property type="term" value="F:hydrolase activity, hydrolyzing O-glycosyl compounds"/>
    <property type="evidence" value="ECO:0007669"/>
    <property type="project" value="InterPro"/>
</dbReference>
<proteinExistence type="inferred from homology"/>
<dbReference type="Pfam" id="PF01464">
    <property type="entry name" value="SLT"/>
    <property type="match status" value="1"/>
</dbReference>
<evidence type="ECO:0000313" key="4">
    <source>
        <dbReference type="Proteomes" id="UP000029558"/>
    </source>
</evidence>
<dbReference type="Gene3D" id="1.25.20.10">
    <property type="entry name" value="Bacterial muramidases"/>
    <property type="match status" value="1"/>
</dbReference>
<evidence type="ECO:0000256" key="1">
    <source>
        <dbReference type="ARBA" id="ARBA00007734"/>
    </source>
</evidence>
<dbReference type="SUPFAM" id="SSF53955">
    <property type="entry name" value="Lysozyme-like"/>
    <property type="match status" value="1"/>
</dbReference>
<gene>
    <name evidence="3" type="ORF">KU39_1667</name>
</gene>
<dbReference type="AlphaFoldDB" id="A0A1L6TBY1"/>
<dbReference type="CDD" id="cd13401">
    <property type="entry name" value="Slt70-like"/>
    <property type="match status" value="1"/>
</dbReference>
<dbReference type="RefSeq" id="WP_017376833.1">
    <property type="nucleotide sequence ID" value="NZ_CP012508.1"/>
</dbReference>